<gene>
    <name evidence="1" type="ORF">EVAR_38409_1</name>
</gene>
<dbReference type="EMBL" id="BGZK01000679">
    <property type="protein sequence ID" value="GBP55812.1"/>
    <property type="molecule type" value="Genomic_DNA"/>
</dbReference>
<protein>
    <submittedName>
        <fullName evidence="1">Uncharacterized protein</fullName>
    </submittedName>
</protein>
<evidence type="ECO:0000313" key="1">
    <source>
        <dbReference type="EMBL" id="GBP55812.1"/>
    </source>
</evidence>
<sequence>MRTALTKVPCGSLDSVTSTCDAPRTVWEALPTFGKALWIQFQIDAGALEGQNQNLLISRLGSGPKSGPRITIETEMGRSTSPAVLFRHCTFRLPPIQSMAHGLTDQKFRRCEDCQNGKEKRQGVFQCSIRLLPERWQKVVESDGKYFG</sequence>
<comment type="caution">
    <text evidence="1">The sequence shown here is derived from an EMBL/GenBank/DDBJ whole genome shotgun (WGS) entry which is preliminary data.</text>
</comment>
<name>A0A4C1WYR6_EUMVA</name>
<keyword evidence="2" id="KW-1185">Reference proteome</keyword>
<dbReference type="Proteomes" id="UP000299102">
    <property type="component" value="Unassembled WGS sequence"/>
</dbReference>
<dbReference type="AlphaFoldDB" id="A0A4C1WYR6"/>
<organism evidence="1 2">
    <name type="scientific">Eumeta variegata</name>
    <name type="common">Bagworm moth</name>
    <name type="synonym">Eumeta japonica</name>
    <dbReference type="NCBI Taxonomy" id="151549"/>
    <lineage>
        <taxon>Eukaryota</taxon>
        <taxon>Metazoa</taxon>
        <taxon>Ecdysozoa</taxon>
        <taxon>Arthropoda</taxon>
        <taxon>Hexapoda</taxon>
        <taxon>Insecta</taxon>
        <taxon>Pterygota</taxon>
        <taxon>Neoptera</taxon>
        <taxon>Endopterygota</taxon>
        <taxon>Lepidoptera</taxon>
        <taxon>Glossata</taxon>
        <taxon>Ditrysia</taxon>
        <taxon>Tineoidea</taxon>
        <taxon>Psychidae</taxon>
        <taxon>Oiketicinae</taxon>
        <taxon>Eumeta</taxon>
    </lineage>
</organism>
<reference evidence="1 2" key="1">
    <citation type="journal article" date="2019" name="Commun. Biol.">
        <title>The bagworm genome reveals a unique fibroin gene that provides high tensile strength.</title>
        <authorList>
            <person name="Kono N."/>
            <person name="Nakamura H."/>
            <person name="Ohtoshi R."/>
            <person name="Tomita M."/>
            <person name="Numata K."/>
            <person name="Arakawa K."/>
        </authorList>
    </citation>
    <scope>NUCLEOTIDE SEQUENCE [LARGE SCALE GENOMIC DNA]</scope>
</reference>
<proteinExistence type="predicted"/>
<accession>A0A4C1WYR6</accession>
<evidence type="ECO:0000313" key="2">
    <source>
        <dbReference type="Proteomes" id="UP000299102"/>
    </source>
</evidence>